<keyword evidence="3" id="KW-1185">Reference proteome</keyword>
<evidence type="ECO:0000313" key="3">
    <source>
        <dbReference type="Proteomes" id="UP000479710"/>
    </source>
</evidence>
<comment type="caution">
    <text evidence="2">The sequence shown here is derived from an EMBL/GenBank/DDBJ whole genome shotgun (WGS) entry which is preliminary data.</text>
</comment>
<dbReference type="AlphaFoldDB" id="A0A6G1BXK6"/>
<sequence length="130" mass="13821">MEECRFWGDEQPQQRSGGGASAEEEEDFGNTFDGSRLGREVRLGGGTEEVFSLRDLAVLGRGVVALQASQAGKGTGKALEDQRGLMPVIAGVSWTEKVRGSRKESLVQPLAAAAKGVMGLLLEENWGRGS</sequence>
<evidence type="ECO:0000313" key="2">
    <source>
        <dbReference type="EMBL" id="KAF0892878.1"/>
    </source>
</evidence>
<organism evidence="2 3">
    <name type="scientific">Oryza meyeriana var. granulata</name>
    <dbReference type="NCBI Taxonomy" id="110450"/>
    <lineage>
        <taxon>Eukaryota</taxon>
        <taxon>Viridiplantae</taxon>
        <taxon>Streptophyta</taxon>
        <taxon>Embryophyta</taxon>
        <taxon>Tracheophyta</taxon>
        <taxon>Spermatophyta</taxon>
        <taxon>Magnoliopsida</taxon>
        <taxon>Liliopsida</taxon>
        <taxon>Poales</taxon>
        <taxon>Poaceae</taxon>
        <taxon>BOP clade</taxon>
        <taxon>Oryzoideae</taxon>
        <taxon>Oryzeae</taxon>
        <taxon>Oryzinae</taxon>
        <taxon>Oryza</taxon>
        <taxon>Oryza meyeriana</taxon>
    </lineage>
</organism>
<evidence type="ECO:0000256" key="1">
    <source>
        <dbReference type="SAM" id="MobiDB-lite"/>
    </source>
</evidence>
<protein>
    <submittedName>
        <fullName evidence="2">Uncharacterized protein</fullName>
    </submittedName>
</protein>
<name>A0A6G1BXK6_9ORYZ</name>
<feature type="region of interest" description="Disordered" evidence="1">
    <location>
        <begin position="1"/>
        <end position="35"/>
    </location>
</feature>
<reference evidence="2 3" key="1">
    <citation type="submission" date="2019-11" db="EMBL/GenBank/DDBJ databases">
        <title>Whole genome sequence of Oryza granulata.</title>
        <authorList>
            <person name="Li W."/>
        </authorList>
    </citation>
    <scope>NUCLEOTIDE SEQUENCE [LARGE SCALE GENOMIC DNA]</scope>
    <source>
        <strain evidence="3">cv. Menghai</strain>
        <tissue evidence="2">Leaf</tissue>
    </source>
</reference>
<dbReference type="EMBL" id="SPHZ02000011">
    <property type="protein sequence ID" value="KAF0892878.1"/>
    <property type="molecule type" value="Genomic_DNA"/>
</dbReference>
<proteinExistence type="predicted"/>
<gene>
    <name evidence="2" type="ORF">E2562_018661</name>
</gene>
<dbReference type="Proteomes" id="UP000479710">
    <property type="component" value="Unassembled WGS sequence"/>
</dbReference>
<accession>A0A6G1BXK6</accession>